<evidence type="ECO:0000313" key="6">
    <source>
        <dbReference type="EMBL" id="CDN40215.1"/>
    </source>
</evidence>
<dbReference type="InterPro" id="IPR036191">
    <property type="entry name" value="RRF_sf"/>
</dbReference>
<dbReference type="NCBIfam" id="TIGR00496">
    <property type="entry name" value="frr"/>
    <property type="match status" value="1"/>
</dbReference>
<keyword evidence="4" id="KW-0175">Coiled coil</keyword>
<dbReference type="CDD" id="cd00520">
    <property type="entry name" value="RRF"/>
    <property type="match status" value="1"/>
</dbReference>
<keyword evidence="2 3" id="KW-0648">Protein biosynthesis</keyword>
<comment type="subcellular location">
    <subcellularLocation>
        <location evidence="3">Cytoplasm</location>
    </subcellularLocation>
</comment>
<sequence>MELKNYQTFFETEANKKIEWLHTELGKIRSGRANVKLLDGIRVEYYGELTPLNQMAQLQIPEPREILIKPFDPSTTNLIQSALSKSNLNLNPTIDGDKIRIKLPQLTTETRKSYVKKTKEICEKTKQELRIIRRDTLQKIKSDKHSDEDFVKFLENEVEKLVKKFNAEIEKILAAKEKDLMTV</sequence>
<dbReference type="EMBL" id="HG937516">
    <property type="protein sequence ID" value="CDN40215.1"/>
    <property type="molecule type" value="Genomic_DNA"/>
</dbReference>
<dbReference type="HAMAP" id="MF_00040">
    <property type="entry name" value="RRF"/>
    <property type="match status" value="1"/>
</dbReference>
<evidence type="ECO:0000256" key="3">
    <source>
        <dbReference type="HAMAP-Rule" id="MF_00040"/>
    </source>
</evidence>
<keyword evidence="3" id="KW-0963">Cytoplasm</keyword>
<dbReference type="SUPFAM" id="SSF55194">
    <property type="entry name" value="Ribosome recycling factor, RRF"/>
    <property type="match status" value="1"/>
</dbReference>
<dbReference type="RefSeq" id="WP_343251556.1">
    <property type="nucleotide sequence ID" value="NZ_HG937516.1"/>
</dbReference>
<evidence type="ECO:0000256" key="1">
    <source>
        <dbReference type="ARBA" id="ARBA00005912"/>
    </source>
</evidence>
<protein>
    <recommendedName>
        <fullName evidence="3">Ribosome-recycling factor</fullName>
        <shortName evidence="3">RRF</shortName>
    </recommendedName>
    <alternativeName>
        <fullName evidence="3">Ribosome-releasing factor</fullName>
    </alternativeName>
</protein>
<comment type="function">
    <text evidence="3">Responsible for the release of ribosomes from messenger RNA at the termination of protein biosynthesis. May increase the efficiency of translation by recycling ribosomes from one round of translation to another.</text>
</comment>
<proteinExistence type="inferred from homology"/>
<comment type="similarity">
    <text evidence="1 3">Belongs to the RRF family.</text>
</comment>
<dbReference type="Pfam" id="PF01765">
    <property type="entry name" value="RRF"/>
    <property type="match status" value="1"/>
</dbReference>
<dbReference type="InterPro" id="IPR023584">
    <property type="entry name" value="Ribosome_recyc_fac_dom"/>
</dbReference>
<feature type="coiled-coil region" evidence="4">
    <location>
        <begin position="115"/>
        <end position="171"/>
    </location>
</feature>
<evidence type="ECO:0000256" key="4">
    <source>
        <dbReference type="SAM" id="Coils"/>
    </source>
</evidence>
<dbReference type="GO" id="GO:0005737">
    <property type="term" value="C:cytoplasm"/>
    <property type="evidence" value="ECO:0007669"/>
    <property type="project" value="UniProtKB-SubCell"/>
</dbReference>
<evidence type="ECO:0000256" key="2">
    <source>
        <dbReference type="ARBA" id="ARBA00022917"/>
    </source>
</evidence>
<keyword evidence="7" id="KW-1185">Reference proteome</keyword>
<dbReference type="Proteomes" id="UP000261764">
    <property type="component" value="Chromosome I"/>
</dbReference>
<accession>A0A292IHQ9</accession>
<feature type="domain" description="Ribosome recycling factor" evidence="5">
    <location>
        <begin position="22"/>
        <end position="181"/>
    </location>
</feature>
<dbReference type="AlphaFoldDB" id="A0A292IHQ9"/>
<reference evidence="6 7" key="1">
    <citation type="journal article" date="2015" name="Clin. Infect. Dis.">
        <title>Genomic Investigations unmask Mycoplasma amphoriforme, a new respiratory pathogen.</title>
        <authorList>
            <person name="Gillespie S.H."/>
            <person name="Ling C.L."/>
            <person name="Oravcova K."/>
            <person name="Pinheiro M."/>
            <person name="Wells L."/>
            <person name="Bryant J.M."/>
            <person name="McHugh T.D."/>
            <person name="Bebear C."/>
            <person name="Webster D."/>
            <person name="Harris S.R."/>
            <person name="Seth-Smith H.M."/>
            <person name="Thomson N.R."/>
        </authorList>
    </citation>
    <scope>NUCLEOTIDE SEQUENCE [LARGE SCALE GENOMIC DNA]</scope>
    <source>
        <strain evidence="6 7">A39</strain>
    </source>
</reference>
<dbReference type="FunFam" id="3.30.1360.40:FF:000001">
    <property type="entry name" value="Ribosome-recycling factor"/>
    <property type="match status" value="1"/>
</dbReference>
<gene>
    <name evidence="3" type="primary">frr</name>
    <name evidence="6" type="ORF">MAMA39_00910</name>
</gene>
<evidence type="ECO:0000259" key="5">
    <source>
        <dbReference type="Pfam" id="PF01765"/>
    </source>
</evidence>
<dbReference type="Gene3D" id="3.30.1360.40">
    <property type="match status" value="1"/>
</dbReference>
<dbReference type="KEGG" id="mamp:MAMA39_00910"/>
<dbReference type="PANTHER" id="PTHR20982">
    <property type="entry name" value="RIBOSOME RECYCLING FACTOR"/>
    <property type="match status" value="1"/>
</dbReference>
<dbReference type="Gene3D" id="1.10.132.20">
    <property type="entry name" value="Ribosome-recycling factor"/>
    <property type="match status" value="1"/>
</dbReference>
<name>A0A292IHQ9_9MOLU</name>
<dbReference type="GO" id="GO:0043023">
    <property type="term" value="F:ribosomal large subunit binding"/>
    <property type="evidence" value="ECO:0007669"/>
    <property type="project" value="TreeGrafter"/>
</dbReference>
<organism evidence="6 7">
    <name type="scientific">Mycoplasma amphoriforme A39</name>
    <dbReference type="NCBI Taxonomy" id="572419"/>
    <lineage>
        <taxon>Bacteria</taxon>
        <taxon>Bacillati</taxon>
        <taxon>Mycoplasmatota</taxon>
        <taxon>Mollicutes</taxon>
        <taxon>Mycoplasmataceae</taxon>
        <taxon>Mycoplasma</taxon>
    </lineage>
</organism>
<dbReference type="InterPro" id="IPR002661">
    <property type="entry name" value="Ribosome_recyc_fac"/>
</dbReference>
<dbReference type="PANTHER" id="PTHR20982:SF3">
    <property type="entry name" value="MITOCHONDRIAL RIBOSOME RECYCLING FACTOR PSEUDO 1"/>
    <property type="match status" value="1"/>
</dbReference>
<dbReference type="GO" id="GO:0006415">
    <property type="term" value="P:translational termination"/>
    <property type="evidence" value="ECO:0007669"/>
    <property type="project" value="UniProtKB-UniRule"/>
</dbReference>
<evidence type="ECO:0000313" key="7">
    <source>
        <dbReference type="Proteomes" id="UP000261764"/>
    </source>
</evidence>